<proteinExistence type="predicted"/>
<dbReference type="SUPFAM" id="SSF55486">
    <property type="entry name" value="Metalloproteases ('zincins'), catalytic domain"/>
    <property type="match status" value="1"/>
</dbReference>
<organism evidence="2 3">
    <name type="scientific">Zobellella taiwanensis</name>
    <dbReference type="NCBI Taxonomy" id="347535"/>
    <lineage>
        <taxon>Bacteria</taxon>
        <taxon>Pseudomonadati</taxon>
        <taxon>Pseudomonadota</taxon>
        <taxon>Gammaproteobacteria</taxon>
        <taxon>Aeromonadales</taxon>
        <taxon>Aeromonadaceae</taxon>
        <taxon>Zobellella</taxon>
    </lineage>
</organism>
<dbReference type="OrthoDB" id="5904383at2"/>
<name>A0A2P7QTH7_9GAMM</name>
<dbReference type="Proteomes" id="UP000242181">
    <property type="component" value="Unassembled WGS sequence"/>
</dbReference>
<comment type="caution">
    <text evidence="2">The sequence shown here is derived from an EMBL/GenBank/DDBJ whole genome shotgun (WGS) entry which is preliminary data.</text>
</comment>
<dbReference type="Pfam" id="PF10633">
    <property type="entry name" value="NPCBM_assoc"/>
    <property type="match status" value="1"/>
</dbReference>
<evidence type="ECO:0000259" key="1">
    <source>
        <dbReference type="Pfam" id="PF10633"/>
    </source>
</evidence>
<dbReference type="Gene3D" id="3.40.390.10">
    <property type="entry name" value="Collagenase (Catalytic Domain)"/>
    <property type="match status" value="1"/>
</dbReference>
<dbReference type="Pfam" id="PF17963">
    <property type="entry name" value="Big_9"/>
    <property type="match status" value="1"/>
</dbReference>
<dbReference type="EMBL" id="PXYH01000013">
    <property type="protein sequence ID" value="PSJ41272.1"/>
    <property type="molecule type" value="Genomic_DNA"/>
</dbReference>
<feature type="domain" description="Alpha-galactosidase NEW3" evidence="1">
    <location>
        <begin position="604"/>
        <end position="678"/>
    </location>
</feature>
<sequence length="801" mass="85493">MRLSRPAIVDGSEWSILKPIKRPLLGSLVVLTQSMLVAGGIAATLSMPLPALAEVGHQNRPVAAEVVADRKKAGQQAEEQTRALLAQQRRWQAAAAAEKPRALAMLVELAEARRLLLTELAETQPQAVLRVVIPAERRQGMPDEVRSRLEQRFEVEGELDARYEDDAGGRHRLLHRLVTEQGNSIMLFGTEPQSALPHGSRVKARGWLLPKMADSTVDAGVVDAELEILNTGGGDGAGGSGTTTSGPSLGEQKTLVLLVNFSDNTTQPYSREFARELVFGQVNDYYQENTYGRTWLKGEVAGWFTLALSSQQCDVNTLASQAQAEASAAGVAVANYQRFVYVFPRNACGFSGSATVGGTSSHAWINQSLTLTTMAHEFGHNLGTVHAHSLVCSDGTSVGSGGGSVGTYPWSNCQNLEYGDGLDVMGWASSGHFNAVQKHRLGWLDEQEVATVTGGGQYRLIPVADARAGVKALRVLKNINENGRKTWYYLEYRQPVGFDGFIDGGMMDAHNIANGINVRVHYEGGGSNGVYLLDMTPETHADLYTRDPALEAGRTFVDPEGLLEITPVRVEADEAVVDIRLFDQPCALQEPVLEPIPASQQGGAGSTLNYRLRLTNPNGAGCGSMDIALEAQGPAGWSLHLDDVLVSLAPGDVLETTLAVTSPAGSNQGAYGLTLSALHQDGLRQAGLVYEVVAGEQPPVAVDDDAVMETVAPINVFVLHNDWDPADAPLQVVGVTQGARGSVTINDDGSLSYTPARNFKNSDSFDYLISNGHRQAQARVRINLNTTDSGGGGAGKGKGAK</sequence>
<dbReference type="InterPro" id="IPR024079">
    <property type="entry name" value="MetalloPept_cat_dom_sf"/>
</dbReference>
<dbReference type="Gene3D" id="2.60.40.3440">
    <property type="match status" value="1"/>
</dbReference>
<keyword evidence="3" id="KW-1185">Reference proteome</keyword>
<dbReference type="GO" id="GO:0008237">
    <property type="term" value="F:metallopeptidase activity"/>
    <property type="evidence" value="ECO:0007669"/>
    <property type="project" value="InterPro"/>
</dbReference>
<evidence type="ECO:0000313" key="3">
    <source>
        <dbReference type="Proteomes" id="UP000242181"/>
    </source>
</evidence>
<accession>A0A2P7QTH7</accession>
<protein>
    <recommendedName>
        <fullName evidence="1">Alpha-galactosidase NEW3 domain-containing protein</fullName>
    </recommendedName>
</protein>
<dbReference type="Gene3D" id="2.60.40.10">
    <property type="entry name" value="Immunoglobulins"/>
    <property type="match status" value="1"/>
</dbReference>
<gene>
    <name evidence="2" type="ORF">C7I36_10455</name>
</gene>
<evidence type="ECO:0000313" key="2">
    <source>
        <dbReference type="EMBL" id="PSJ41272.1"/>
    </source>
</evidence>
<reference evidence="2 3" key="1">
    <citation type="submission" date="2018-03" db="EMBL/GenBank/DDBJ databases">
        <title>The draft genome of Zobellella taiwanensis JCM 13381.</title>
        <authorList>
            <person name="Liu L."/>
            <person name="Li L."/>
            <person name="Wang T."/>
            <person name="Zhang X."/>
            <person name="Liang L."/>
        </authorList>
    </citation>
    <scope>NUCLEOTIDE SEQUENCE [LARGE SCALE GENOMIC DNA]</scope>
    <source>
        <strain evidence="2 3">JCM 13381</strain>
    </source>
</reference>
<dbReference type="InterPro" id="IPR013783">
    <property type="entry name" value="Ig-like_fold"/>
</dbReference>
<dbReference type="AlphaFoldDB" id="A0A2P7QTH7"/>
<dbReference type="InterPro" id="IPR018905">
    <property type="entry name" value="A-galactase_NEW3"/>
</dbReference>